<dbReference type="InterPro" id="IPR011659">
    <property type="entry name" value="WD40"/>
</dbReference>
<gene>
    <name evidence="3" type="ORF">NDR86_08960</name>
</gene>
<organism evidence="3 4">
    <name type="scientific">Nocardia pulmonis</name>
    <dbReference type="NCBI Taxonomy" id="2951408"/>
    <lineage>
        <taxon>Bacteria</taxon>
        <taxon>Bacillati</taxon>
        <taxon>Actinomycetota</taxon>
        <taxon>Actinomycetes</taxon>
        <taxon>Mycobacteriales</taxon>
        <taxon>Nocardiaceae</taxon>
        <taxon>Nocardia</taxon>
    </lineage>
</organism>
<dbReference type="Pfam" id="PF07676">
    <property type="entry name" value="PD40"/>
    <property type="match status" value="4"/>
</dbReference>
<dbReference type="PANTHER" id="PTHR36842:SF1">
    <property type="entry name" value="PROTEIN TOLB"/>
    <property type="match status" value="1"/>
</dbReference>
<evidence type="ECO:0000256" key="1">
    <source>
        <dbReference type="ARBA" id="ARBA00009820"/>
    </source>
</evidence>
<sequence>MRIVLVAAARIAVAGIAVWGLIAGCGSPAVRPPTEPTAVEKIAFDNGWESIFVMNPDGTGVARIGAGSDPSFAPDGSRIVVGGRSIAVMDPDGVDVVELGEGGFDPTFAPDGTRIAFTRSGAIYVMDVSGGQPKQLTLPPDPAASGPDTVSSQEPAYSPDGARIVFTRYGGIWEMASDGSGARQLLADGHWNSSPVFTRDGTRIVFASNRGGKNRSELYVMRADGSDVRPLTDDWTVGPALSPDGSKILYTRNPAPASGAEIWVMNIDGSGAHRLTAPNQVAQNPSWGHLRR</sequence>
<dbReference type="PANTHER" id="PTHR36842">
    <property type="entry name" value="PROTEIN TOLB HOMOLOG"/>
    <property type="match status" value="1"/>
</dbReference>
<dbReference type="EMBL" id="JAMRXG010000003">
    <property type="protein sequence ID" value="MCM6773599.1"/>
    <property type="molecule type" value="Genomic_DNA"/>
</dbReference>
<dbReference type="PROSITE" id="PS51257">
    <property type="entry name" value="PROKAR_LIPOPROTEIN"/>
    <property type="match status" value="1"/>
</dbReference>
<dbReference type="AlphaFoldDB" id="A0A9X2E4C7"/>
<dbReference type="SUPFAM" id="SSF69304">
    <property type="entry name" value="Tricorn protease N-terminal domain"/>
    <property type="match status" value="1"/>
</dbReference>
<evidence type="ECO:0000313" key="4">
    <source>
        <dbReference type="Proteomes" id="UP001139157"/>
    </source>
</evidence>
<reference evidence="3" key="1">
    <citation type="submission" date="2022-06" db="EMBL/GenBank/DDBJ databases">
        <title>Novel species in genus nocardia.</title>
        <authorList>
            <person name="Li F."/>
        </authorList>
    </citation>
    <scope>NUCLEOTIDE SEQUENCE</scope>
    <source>
        <strain evidence="3">CDC141</strain>
    </source>
</reference>
<comment type="caution">
    <text evidence="3">The sequence shown here is derived from an EMBL/GenBank/DDBJ whole genome shotgun (WGS) entry which is preliminary data.</text>
</comment>
<dbReference type="RefSeq" id="WP_251910664.1">
    <property type="nucleotide sequence ID" value="NZ_JAMRXG010000003.1"/>
</dbReference>
<keyword evidence="4" id="KW-1185">Reference proteome</keyword>
<feature type="region of interest" description="Disordered" evidence="2">
    <location>
        <begin position="133"/>
        <end position="157"/>
    </location>
</feature>
<protein>
    <recommendedName>
        <fullName evidence="5">TolB protein</fullName>
    </recommendedName>
</protein>
<evidence type="ECO:0000313" key="3">
    <source>
        <dbReference type="EMBL" id="MCM6773599.1"/>
    </source>
</evidence>
<evidence type="ECO:0000256" key="2">
    <source>
        <dbReference type="SAM" id="MobiDB-lite"/>
    </source>
</evidence>
<evidence type="ECO:0008006" key="5">
    <source>
        <dbReference type="Google" id="ProtNLM"/>
    </source>
</evidence>
<name>A0A9X2E4C7_9NOCA</name>
<accession>A0A9X2E4C7</accession>
<dbReference type="InterPro" id="IPR011042">
    <property type="entry name" value="6-blade_b-propeller_TolB-like"/>
</dbReference>
<dbReference type="Gene3D" id="2.120.10.30">
    <property type="entry name" value="TolB, C-terminal domain"/>
    <property type="match status" value="2"/>
</dbReference>
<comment type="similarity">
    <text evidence="1">Belongs to the TolB family.</text>
</comment>
<proteinExistence type="inferred from homology"/>
<dbReference type="Proteomes" id="UP001139157">
    <property type="component" value="Unassembled WGS sequence"/>
</dbReference>